<name>A0A3N4IEL4_ASCIM</name>
<feature type="transmembrane region" description="Helical" evidence="4">
    <location>
        <begin position="179"/>
        <end position="197"/>
    </location>
</feature>
<feature type="transmembrane region" description="Helical" evidence="4">
    <location>
        <begin position="153"/>
        <end position="173"/>
    </location>
</feature>
<keyword evidence="2 6" id="KW-0808">Transferase</keyword>
<keyword evidence="4" id="KW-0812">Transmembrane</keyword>
<dbReference type="Pfam" id="PF01553">
    <property type="entry name" value="Acyltransferase"/>
    <property type="match status" value="1"/>
</dbReference>
<dbReference type="InterPro" id="IPR032098">
    <property type="entry name" value="Acyltransf_C"/>
</dbReference>
<comment type="similarity">
    <text evidence="1">Belongs to the 1-acyl-sn-glycerol-3-phosphate acyltransferase family.</text>
</comment>
<reference evidence="6 7" key="1">
    <citation type="journal article" date="2018" name="Nat. Ecol. Evol.">
        <title>Pezizomycetes genomes reveal the molecular basis of ectomycorrhizal truffle lifestyle.</title>
        <authorList>
            <person name="Murat C."/>
            <person name="Payen T."/>
            <person name="Noel B."/>
            <person name="Kuo A."/>
            <person name="Morin E."/>
            <person name="Chen J."/>
            <person name="Kohler A."/>
            <person name="Krizsan K."/>
            <person name="Balestrini R."/>
            <person name="Da Silva C."/>
            <person name="Montanini B."/>
            <person name="Hainaut M."/>
            <person name="Levati E."/>
            <person name="Barry K.W."/>
            <person name="Belfiori B."/>
            <person name="Cichocki N."/>
            <person name="Clum A."/>
            <person name="Dockter R.B."/>
            <person name="Fauchery L."/>
            <person name="Guy J."/>
            <person name="Iotti M."/>
            <person name="Le Tacon F."/>
            <person name="Lindquist E.A."/>
            <person name="Lipzen A."/>
            <person name="Malagnac F."/>
            <person name="Mello A."/>
            <person name="Molinier V."/>
            <person name="Miyauchi S."/>
            <person name="Poulain J."/>
            <person name="Riccioni C."/>
            <person name="Rubini A."/>
            <person name="Sitrit Y."/>
            <person name="Splivallo R."/>
            <person name="Traeger S."/>
            <person name="Wang M."/>
            <person name="Zifcakova L."/>
            <person name="Wipf D."/>
            <person name="Zambonelli A."/>
            <person name="Paolocci F."/>
            <person name="Nowrousian M."/>
            <person name="Ottonello S."/>
            <person name="Baldrian P."/>
            <person name="Spatafora J.W."/>
            <person name="Henrissat B."/>
            <person name="Nagy L.G."/>
            <person name="Aury J.M."/>
            <person name="Wincker P."/>
            <person name="Grigoriev I.V."/>
            <person name="Bonfante P."/>
            <person name="Martin F.M."/>
        </authorList>
    </citation>
    <scope>NUCLEOTIDE SEQUENCE [LARGE SCALE GENOMIC DNA]</scope>
    <source>
        <strain evidence="6 7">RN42</strain>
    </source>
</reference>
<evidence type="ECO:0000256" key="1">
    <source>
        <dbReference type="ARBA" id="ARBA00008655"/>
    </source>
</evidence>
<dbReference type="OrthoDB" id="189226at2759"/>
<feature type="domain" description="Phospholipid/glycerol acyltransferase" evidence="5">
    <location>
        <begin position="141"/>
        <end position="264"/>
    </location>
</feature>
<gene>
    <name evidence="6" type="ORF">BJ508DRAFT_415517</name>
</gene>
<evidence type="ECO:0000256" key="4">
    <source>
        <dbReference type="SAM" id="Phobius"/>
    </source>
</evidence>
<evidence type="ECO:0000259" key="5">
    <source>
        <dbReference type="SMART" id="SM00563"/>
    </source>
</evidence>
<feature type="transmembrane region" description="Helical" evidence="4">
    <location>
        <begin position="54"/>
        <end position="75"/>
    </location>
</feature>
<dbReference type="SUPFAM" id="SSF69593">
    <property type="entry name" value="Glycerol-3-phosphate (1)-acyltransferase"/>
    <property type="match status" value="1"/>
</dbReference>
<evidence type="ECO:0000256" key="3">
    <source>
        <dbReference type="ARBA" id="ARBA00023315"/>
    </source>
</evidence>
<keyword evidence="3 6" id="KW-0012">Acyltransferase</keyword>
<evidence type="ECO:0000313" key="6">
    <source>
        <dbReference type="EMBL" id="RPA80154.1"/>
    </source>
</evidence>
<accession>A0A3N4IEL4</accession>
<dbReference type="EMBL" id="ML119691">
    <property type="protein sequence ID" value="RPA80154.1"/>
    <property type="molecule type" value="Genomic_DNA"/>
</dbReference>
<keyword evidence="4" id="KW-0472">Membrane</keyword>
<dbReference type="PANTHER" id="PTHR10983">
    <property type="entry name" value="1-ACYLGLYCEROL-3-PHOSPHATE ACYLTRANSFERASE-RELATED"/>
    <property type="match status" value="1"/>
</dbReference>
<evidence type="ECO:0000256" key="2">
    <source>
        <dbReference type="ARBA" id="ARBA00022679"/>
    </source>
</evidence>
<dbReference type="PANTHER" id="PTHR10983:SF16">
    <property type="entry name" value="LYSOCARDIOLIPIN ACYLTRANSFERASE 1"/>
    <property type="match status" value="1"/>
</dbReference>
<dbReference type="Pfam" id="PF16076">
    <property type="entry name" value="Acyltransf_C"/>
    <property type="match status" value="1"/>
</dbReference>
<evidence type="ECO:0000313" key="7">
    <source>
        <dbReference type="Proteomes" id="UP000275078"/>
    </source>
</evidence>
<keyword evidence="4" id="KW-1133">Transmembrane helix</keyword>
<sequence length="457" mass="52595">MVAELGETTPRDEKPLNETEAPKFGKEDLFAAQGDVSAGRPAKRFGRVWSTVRMVSFCAYFLTGCILIVLTQLIGAPLYFVNKPLFYAWMARTKHHFGILVTTITQWWAPTVIRVTGDRSVRHQLKRAKDGRLECDFPERMVLIANHQIYSDWLYLWWIAYTSSLAGHLYIILKESLRLVPILGFPGMMFYGFIFLARNWAKDQGRFAYRLNKLTKSNDPMWLLIFPEGTNASDNGRRNSAKYAAKIGVNDFRHVLLPRSTGLRFCLETLGNAKSVEWMYDCTVAYEGVPRGEFGQDLFTLSSMYFSGQPPKSVNMHWRRFRISEIPYSSTTDFEVWLRERWQEKDDLMEHYLVNGFFPEDVDETDKIEDSGIETDKDDGSRVRHRTKMVGGRKRTMKVGGGQVGSEWQGVIETEVALKHWWECFDVVKVVATVAMLWRLGGRWWTIVKGVGEKVGS</sequence>
<dbReference type="GO" id="GO:0016746">
    <property type="term" value="F:acyltransferase activity"/>
    <property type="evidence" value="ECO:0007669"/>
    <property type="project" value="UniProtKB-KW"/>
</dbReference>
<dbReference type="SMART" id="SM00563">
    <property type="entry name" value="PlsC"/>
    <property type="match status" value="1"/>
</dbReference>
<dbReference type="InterPro" id="IPR002123">
    <property type="entry name" value="Plipid/glycerol_acylTrfase"/>
</dbReference>
<organism evidence="6 7">
    <name type="scientific">Ascobolus immersus RN42</name>
    <dbReference type="NCBI Taxonomy" id="1160509"/>
    <lineage>
        <taxon>Eukaryota</taxon>
        <taxon>Fungi</taxon>
        <taxon>Dikarya</taxon>
        <taxon>Ascomycota</taxon>
        <taxon>Pezizomycotina</taxon>
        <taxon>Pezizomycetes</taxon>
        <taxon>Pezizales</taxon>
        <taxon>Ascobolaceae</taxon>
        <taxon>Ascobolus</taxon>
    </lineage>
</organism>
<dbReference type="Proteomes" id="UP000275078">
    <property type="component" value="Unassembled WGS sequence"/>
</dbReference>
<dbReference type="GO" id="GO:0036149">
    <property type="term" value="P:phosphatidylinositol acyl-chain remodeling"/>
    <property type="evidence" value="ECO:0007669"/>
    <property type="project" value="TreeGrafter"/>
</dbReference>
<dbReference type="GO" id="GO:0005783">
    <property type="term" value="C:endoplasmic reticulum"/>
    <property type="evidence" value="ECO:0007669"/>
    <property type="project" value="TreeGrafter"/>
</dbReference>
<dbReference type="CDD" id="cd07990">
    <property type="entry name" value="LPLAT_LCLAT1-like"/>
    <property type="match status" value="1"/>
</dbReference>
<dbReference type="AlphaFoldDB" id="A0A3N4IEL4"/>
<dbReference type="STRING" id="1160509.A0A3N4IEL4"/>
<proteinExistence type="inferred from homology"/>
<keyword evidence="7" id="KW-1185">Reference proteome</keyword>
<protein>
    <submittedName>
        <fullName evidence="6">Acyltransferase-domain-containing protein</fullName>
    </submittedName>
</protein>